<protein>
    <submittedName>
        <fullName evidence="1">Uncharacterized protein</fullName>
    </submittedName>
</protein>
<name>A0A2D3WHF1_9BACT</name>
<dbReference type="EMBL" id="DLUI01000141">
    <property type="protein sequence ID" value="DAB37716.1"/>
    <property type="molecule type" value="Genomic_DNA"/>
</dbReference>
<comment type="caution">
    <text evidence="1">The sequence shown here is derived from an EMBL/GenBank/DDBJ whole genome shotgun (WGS) entry which is preliminary data.</text>
</comment>
<reference evidence="1 2" key="1">
    <citation type="journal article" date="2017" name="Front. Microbiol.">
        <title>Comparative Genomic Analysis of the Class Epsilonproteobacteria and Proposed Reclassification to Epsilonbacteraeota (phyl. nov.).</title>
        <authorList>
            <person name="Waite D.W."/>
            <person name="Vanwonterghem I."/>
            <person name="Rinke C."/>
            <person name="Parks D.H."/>
            <person name="Zhang Y."/>
            <person name="Takai K."/>
            <person name="Sievert S.M."/>
            <person name="Simon J."/>
            <person name="Campbell B.J."/>
            <person name="Hanson T.E."/>
            <person name="Woyke T."/>
            <person name="Klotz M.G."/>
            <person name="Hugenholtz P."/>
        </authorList>
    </citation>
    <scope>NUCLEOTIDE SEQUENCE [LARGE SCALE GENOMIC DNA]</scope>
    <source>
        <strain evidence="1">UBA12443</strain>
    </source>
</reference>
<dbReference type="RefSeq" id="WP_294894044.1">
    <property type="nucleotide sequence ID" value="NZ_DLUI01000141.1"/>
</dbReference>
<accession>A0A2D3WHF1</accession>
<dbReference type="PANTHER" id="PTHR37421">
    <property type="entry name" value="UPF0260 PROTEIN YCGN"/>
    <property type="match status" value="1"/>
</dbReference>
<dbReference type="Pfam" id="PF03692">
    <property type="entry name" value="CxxCxxCC"/>
    <property type="match status" value="1"/>
</dbReference>
<dbReference type="PIRSF" id="PIRSF006173">
    <property type="entry name" value="UCP006173"/>
    <property type="match status" value="1"/>
</dbReference>
<dbReference type="Proteomes" id="UP000228859">
    <property type="component" value="Unassembled WGS sequence"/>
</dbReference>
<sequence>MKQQETAPFWETKTLEELTPQEWEALCDGCGLCCLNRLQDEDDDNAPIYLTRVACHCYDIEGGQCSDYANRFDREDGCMGLSIERVDEYDWLPDTCAYRLRHHGKPLPAWHPLITKDRHSVRPYGIHALDPILDNEMIDLEDYIVEEDNINSI</sequence>
<proteinExistence type="predicted"/>
<evidence type="ECO:0000313" key="1">
    <source>
        <dbReference type="EMBL" id="DAB37716.1"/>
    </source>
</evidence>
<dbReference type="InterPro" id="IPR008228">
    <property type="entry name" value="UCP006173"/>
</dbReference>
<dbReference type="PANTHER" id="PTHR37421:SF1">
    <property type="entry name" value="UPF0260 PROTEIN YCGN"/>
    <property type="match status" value="1"/>
</dbReference>
<gene>
    <name evidence="1" type="ORF">CFH83_09785</name>
</gene>
<dbReference type="InterPro" id="IPR005358">
    <property type="entry name" value="Puta_zinc/iron-chelating_dom"/>
</dbReference>
<dbReference type="AlphaFoldDB" id="A0A2D3WHF1"/>
<organism evidence="1 2">
    <name type="scientific">Sulfuricurvum kujiense</name>
    <dbReference type="NCBI Taxonomy" id="148813"/>
    <lineage>
        <taxon>Bacteria</taxon>
        <taxon>Pseudomonadati</taxon>
        <taxon>Campylobacterota</taxon>
        <taxon>Epsilonproteobacteria</taxon>
        <taxon>Campylobacterales</taxon>
        <taxon>Sulfurimonadaceae</taxon>
        <taxon>Sulfuricurvum</taxon>
    </lineage>
</organism>
<evidence type="ECO:0000313" key="2">
    <source>
        <dbReference type="Proteomes" id="UP000228859"/>
    </source>
</evidence>